<dbReference type="HAMAP" id="MF_00236">
    <property type="entry name" value="TatA_E"/>
    <property type="match status" value="1"/>
</dbReference>
<comment type="caution">
    <text evidence="11">The sequence shown here is derived from an EMBL/GenBank/DDBJ whole genome shotgun (WGS) entry which is preliminary data.</text>
</comment>
<organism evidence="11 12">
    <name type="scientific">Magnetospirillum fulvum MGU-K5</name>
    <dbReference type="NCBI Taxonomy" id="1316936"/>
    <lineage>
        <taxon>Bacteria</taxon>
        <taxon>Pseudomonadati</taxon>
        <taxon>Pseudomonadota</taxon>
        <taxon>Alphaproteobacteria</taxon>
        <taxon>Rhodospirillales</taxon>
        <taxon>Rhodospirillaceae</taxon>
        <taxon>Magnetospirillum</taxon>
    </lineage>
</organism>
<dbReference type="Proteomes" id="UP000015350">
    <property type="component" value="Unassembled WGS sequence"/>
</dbReference>
<dbReference type="NCBIfam" id="NF001940">
    <property type="entry name" value="PRK00720.1"/>
    <property type="match status" value="1"/>
</dbReference>
<keyword evidence="5 9" id="KW-0653">Protein transport</keyword>
<dbReference type="PANTHER" id="PTHR42982">
    <property type="entry name" value="SEC-INDEPENDENT PROTEIN TRANSLOCASE PROTEIN TATA"/>
    <property type="match status" value="1"/>
</dbReference>
<evidence type="ECO:0000256" key="5">
    <source>
        <dbReference type="ARBA" id="ARBA00022927"/>
    </source>
</evidence>
<keyword evidence="4 9" id="KW-0812">Transmembrane</keyword>
<keyword evidence="7 9" id="KW-0811">Translocation</keyword>
<evidence type="ECO:0000256" key="8">
    <source>
        <dbReference type="ARBA" id="ARBA00023136"/>
    </source>
</evidence>
<evidence type="ECO:0000256" key="6">
    <source>
        <dbReference type="ARBA" id="ARBA00022989"/>
    </source>
</evidence>
<name>S9SB42_MAGFU</name>
<dbReference type="Gene3D" id="1.20.5.3310">
    <property type="match status" value="1"/>
</dbReference>
<dbReference type="OrthoDB" id="7161179at2"/>
<dbReference type="EMBL" id="AQPH01000044">
    <property type="protein sequence ID" value="EPY01308.1"/>
    <property type="molecule type" value="Genomic_DNA"/>
</dbReference>
<dbReference type="GO" id="GO:0008320">
    <property type="term" value="F:protein transmembrane transporter activity"/>
    <property type="evidence" value="ECO:0007669"/>
    <property type="project" value="UniProtKB-UniRule"/>
</dbReference>
<dbReference type="NCBIfam" id="TIGR01411">
    <property type="entry name" value="tatAE"/>
    <property type="match status" value="1"/>
</dbReference>
<dbReference type="InterPro" id="IPR006312">
    <property type="entry name" value="TatA/E"/>
</dbReference>
<evidence type="ECO:0000313" key="11">
    <source>
        <dbReference type="EMBL" id="EPY01308.1"/>
    </source>
</evidence>
<protein>
    <recommendedName>
        <fullName evidence="9">Sec-independent protein translocase protein TatA</fullName>
    </recommendedName>
</protein>
<reference evidence="11 12" key="1">
    <citation type="submission" date="2013-04" db="EMBL/GenBank/DDBJ databases">
        <authorList>
            <person name="Kuznetsov B."/>
            <person name="Ivanovsky R."/>
        </authorList>
    </citation>
    <scope>NUCLEOTIDE SEQUENCE [LARGE SCALE GENOMIC DNA]</scope>
    <source>
        <strain evidence="11 12">MGU-K5</strain>
    </source>
</reference>
<accession>S9SB42</accession>
<keyword evidence="8 9" id="KW-0472">Membrane</keyword>
<comment type="subunit">
    <text evidence="9">The Tat system comprises two distinct complexes: a TatABC complex, containing multiple copies of TatA, TatB and TatC subunits, and a separate TatA complex, containing only TatA subunits. Substrates initially bind to the TatABC complex, which probably triggers association of the separate TatA complex to form the active translocon.</text>
</comment>
<keyword evidence="3 9" id="KW-1003">Cell membrane</keyword>
<evidence type="ECO:0000256" key="2">
    <source>
        <dbReference type="ARBA" id="ARBA00022448"/>
    </source>
</evidence>
<feature type="region of interest" description="Disordered" evidence="10">
    <location>
        <begin position="46"/>
        <end position="89"/>
    </location>
</feature>
<comment type="subcellular location">
    <subcellularLocation>
        <location evidence="1 9">Cell membrane</location>
        <topology evidence="1 9">Single-pass membrane protein</topology>
    </subcellularLocation>
</comment>
<gene>
    <name evidence="9 11" type="primary">tatA</name>
    <name evidence="11" type="ORF">K678_11655</name>
</gene>
<feature type="transmembrane region" description="Helical" evidence="9">
    <location>
        <begin position="6"/>
        <end position="22"/>
    </location>
</feature>
<sequence>MGSWSIGHWLIVLVIVLLLFGANKIPKLMGDMAKGVKAFKQGLKDGDEEVTAAPQPAPQQPQASVQAPSAAAPTAAPQAAPQPDPLRKS</sequence>
<feature type="compositionally biased region" description="Low complexity" evidence="10">
    <location>
        <begin position="60"/>
        <end position="79"/>
    </location>
</feature>
<dbReference type="STRING" id="1316936.K678_11655"/>
<feature type="compositionally biased region" description="Pro residues" evidence="10">
    <location>
        <begin position="80"/>
        <end position="89"/>
    </location>
</feature>
<evidence type="ECO:0000256" key="1">
    <source>
        <dbReference type="ARBA" id="ARBA00004162"/>
    </source>
</evidence>
<dbReference type="RefSeq" id="WP_021132642.1">
    <property type="nucleotide sequence ID" value="NZ_AQPH01000044.1"/>
</dbReference>
<evidence type="ECO:0000256" key="7">
    <source>
        <dbReference type="ARBA" id="ARBA00023010"/>
    </source>
</evidence>
<evidence type="ECO:0000256" key="4">
    <source>
        <dbReference type="ARBA" id="ARBA00022692"/>
    </source>
</evidence>
<comment type="function">
    <text evidence="9">Part of the twin-arginine translocation (Tat) system that transports large folded proteins containing a characteristic twin-arginine motif in their signal peptide across membranes. TatA could form the protein-conducting channel of the Tat system.</text>
</comment>
<keyword evidence="6 9" id="KW-1133">Transmembrane helix</keyword>
<evidence type="ECO:0000256" key="10">
    <source>
        <dbReference type="SAM" id="MobiDB-lite"/>
    </source>
</evidence>
<dbReference type="GO" id="GO:0033281">
    <property type="term" value="C:TAT protein transport complex"/>
    <property type="evidence" value="ECO:0007669"/>
    <property type="project" value="UniProtKB-UniRule"/>
</dbReference>
<proteinExistence type="inferred from homology"/>
<evidence type="ECO:0000256" key="3">
    <source>
        <dbReference type="ARBA" id="ARBA00022475"/>
    </source>
</evidence>
<evidence type="ECO:0000313" key="12">
    <source>
        <dbReference type="Proteomes" id="UP000015350"/>
    </source>
</evidence>
<comment type="similarity">
    <text evidence="9">Belongs to the TatA/E family.</text>
</comment>
<keyword evidence="2 9" id="KW-0813">Transport</keyword>
<dbReference type="PANTHER" id="PTHR42982:SF1">
    <property type="entry name" value="SEC-INDEPENDENT PROTEIN TRANSLOCASE PROTEIN TATA"/>
    <property type="match status" value="1"/>
</dbReference>
<dbReference type="eggNOG" id="COG1826">
    <property type="taxonomic scope" value="Bacteria"/>
</dbReference>
<evidence type="ECO:0000256" key="9">
    <source>
        <dbReference type="HAMAP-Rule" id="MF_00236"/>
    </source>
</evidence>
<dbReference type="PATRIC" id="fig|1316936.3.peg.2325"/>
<dbReference type="AlphaFoldDB" id="S9SB42"/>
<dbReference type="InterPro" id="IPR003369">
    <property type="entry name" value="TatA/B/E"/>
</dbReference>
<dbReference type="Pfam" id="PF02416">
    <property type="entry name" value="TatA_B_E"/>
    <property type="match status" value="1"/>
</dbReference>
<dbReference type="GO" id="GO:0043953">
    <property type="term" value="P:protein transport by the Tat complex"/>
    <property type="evidence" value="ECO:0007669"/>
    <property type="project" value="UniProtKB-UniRule"/>
</dbReference>